<dbReference type="InterPro" id="IPR039447">
    <property type="entry name" value="UreH-like_TM_dom"/>
</dbReference>
<dbReference type="OrthoDB" id="594443at2"/>
<keyword evidence="1" id="KW-0812">Transmembrane</keyword>
<keyword evidence="1" id="KW-0472">Membrane</keyword>
<name>A0A367GQU3_9SPHI</name>
<keyword evidence="1" id="KW-1133">Transmembrane helix</keyword>
<comment type="caution">
    <text evidence="3">The sequence shown here is derived from an EMBL/GenBank/DDBJ whole genome shotgun (WGS) entry which is preliminary data.</text>
</comment>
<dbReference type="AlphaFoldDB" id="A0A367GQU3"/>
<evidence type="ECO:0000313" key="4">
    <source>
        <dbReference type="Proteomes" id="UP000253209"/>
    </source>
</evidence>
<dbReference type="PANTHER" id="PTHR42208">
    <property type="entry name" value="HEAVY METAL TRANSPORTER-RELATED"/>
    <property type="match status" value="1"/>
</dbReference>
<sequence length="228" mass="24635">MNNYQLAFAIGLFGSIHCIGMCGPLAFAIPYTGNSRWLLVWDKFIYQLGRVTSYTLLGIITGIIGKQLWLAGAQQGVSLVSGVLIIMAACSRLFRVSLFKSSGALNVTALFTRFLSYALKQHAGHFFIGALNGFLPCGFVYLALAGAVNTSSAAASAQYMFWFGIGTLPLMLVASLGAGFFSATVRVRLNKVVPYFMLCLGIWFILRGLTLDIPYLSPAKTDAVSICK</sequence>
<evidence type="ECO:0000256" key="1">
    <source>
        <dbReference type="SAM" id="Phobius"/>
    </source>
</evidence>
<proteinExistence type="predicted"/>
<feature type="transmembrane region" description="Helical" evidence="1">
    <location>
        <begin position="126"/>
        <end position="147"/>
    </location>
</feature>
<evidence type="ECO:0000313" key="3">
    <source>
        <dbReference type="EMBL" id="RCH55445.1"/>
    </source>
</evidence>
<feature type="domain" description="Urease accessory protein UreH-like transmembrane" evidence="2">
    <location>
        <begin position="7"/>
        <end position="203"/>
    </location>
</feature>
<dbReference type="Proteomes" id="UP000253209">
    <property type="component" value="Unassembled WGS sequence"/>
</dbReference>
<dbReference type="EMBL" id="QGDC01000003">
    <property type="protein sequence ID" value="RCH55445.1"/>
    <property type="molecule type" value="Genomic_DNA"/>
</dbReference>
<dbReference type="PANTHER" id="PTHR42208:SF1">
    <property type="entry name" value="HEAVY METAL TRANSPORTER"/>
    <property type="match status" value="1"/>
</dbReference>
<keyword evidence="4" id="KW-1185">Reference proteome</keyword>
<feature type="transmembrane region" description="Helical" evidence="1">
    <location>
        <begin position="192"/>
        <end position="210"/>
    </location>
</feature>
<gene>
    <name evidence="3" type="ORF">DJ568_06000</name>
</gene>
<accession>A0A367GQU3</accession>
<organism evidence="3 4">
    <name type="scientific">Mucilaginibacter hurinus</name>
    <dbReference type="NCBI Taxonomy" id="2201324"/>
    <lineage>
        <taxon>Bacteria</taxon>
        <taxon>Pseudomonadati</taxon>
        <taxon>Bacteroidota</taxon>
        <taxon>Sphingobacteriia</taxon>
        <taxon>Sphingobacteriales</taxon>
        <taxon>Sphingobacteriaceae</taxon>
        <taxon>Mucilaginibacter</taxon>
    </lineage>
</organism>
<feature type="transmembrane region" description="Helical" evidence="1">
    <location>
        <begin position="44"/>
        <end position="64"/>
    </location>
</feature>
<dbReference type="Pfam" id="PF13386">
    <property type="entry name" value="DsbD_2"/>
    <property type="match status" value="1"/>
</dbReference>
<dbReference type="RefSeq" id="WP_114004361.1">
    <property type="nucleotide sequence ID" value="NZ_QGDC01000003.1"/>
</dbReference>
<feature type="transmembrane region" description="Helical" evidence="1">
    <location>
        <begin position="76"/>
        <end position="95"/>
    </location>
</feature>
<protein>
    <submittedName>
        <fullName evidence="3">Sulfite exporter TauE/SafE family protein</fullName>
    </submittedName>
</protein>
<evidence type="ECO:0000259" key="2">
    <source>
        <dbReference type="Pfam" id="PF13386"/>
    </source>
</evidence>
<feature type="transmembrane region" description="Helical" evidence="1">
    <location>
        <begin position="159"/>
        <end position="180"/>
    </location>
</feature>
<reference evidence="3 4" key="1">
    <citation type="submission" date="2018-05" db="EMBL/GenBank/DDBJ databases">
        <title>Mucilaginibacter hurinus sp. nov., isolated from briquette warehouse soil.</title>
        <authorList>
            <person name="Choi L."/>
        </authorList>
    </citation>
    <scope>NUCLEOTIDE SEQUENCE [LARGE SCALE GENOMIC DNA]</scope>
    <source>
        <strain evidence="3 4">ZR32</strain>
    </source>
</reference>